<organism evidence="1 2">
    <name type="scientific">Meloidogyne enterolobii</name>
    <name type="common">Root-knot nematode worm</name>
    <name type="synonym">Meloidogyne mayaguensis</name>
    <dbReference type="NCBI Taxonomy" id="390850"/>
    <lineage>
        <taxon>Eukaryota</taxon>
        <taxon>Metazoa</taxon>
        <taxon>Ecdysozoa</taxon>
        <taxon>Nematoda</taxon>
        <taxon>Chromadorea</taxon>
        <taxon>Rhabditida</taxon>
        <taxon>Tylenchina</taxon>
        <taxon>Tylenchomorpha</taxon>
        <taxon>Tylenchoidea</taxon>
        <taxon>Meloidogynidae</taxon>
        <taxon>Meloidogyninae</taxon>
        <taxon>Meloidogyne</taxon>
    </lineage>
</organism>
<dbReference type="Proteomes" id="UP001497535">
    <property type="component" value="Unassembled WGS sequence"/>
</dbReference>
<name>A0ACB0Z6J0_MELEN</name>
<dbReference type="EMBL" id="CAVMJV010000026">
    <property type="protein sequence ID" value="CAK5074614.1"/>
    <property type="molecule type" value="Genomic_DNA"/>
</dbReference>
<reference evidence="1" key="1">
    <citation type="submission" date="2023-11" db="EMBL/GenBank/DDBJ databases">
        <authorList>
            <person name="Poullet M."/>
        </authorList>
    </citation>
    <scope>NUCLEOTIDE SEQUENCE</scope>
    <source>
        <strain evidence="1">E1834</strain>
    </source>
</reference>
<protein>
    <submittedName>
        <fullName evidence="1">Uncharacterized protein</fullName>
    </submittedName>
</protein>
<proteinExistence type="predicted"/>
<evidence type="ECO:0000313" key="1">
    <source>
        <dbReference type="EMBL" id="CAK5074614.1"/>
    </source>
</evidence>
<evidence type="ECO:0000313" key="2">
    <source>
        <dbReference type="Proteomes" id="UP001497535"/>
    </source>
</evidence>
<comment type="caution">
    <text evidence="1">The sequence shown here is derived from an EMBL/GenBank/DDBJ whole genome shotgun (WGS) entry which is preliminary data.</text>
</comment>
<gene>
    <name evidence="1" type="ORF">MENTE1834_LOCUS21374</name>
</gene>
<accession>A0ACB0Z6J0</accession>
<sequence>MVGFPSKIPTGVPKTFKNGSPTIISQFSSQLIFSYSSAFFSNDLGFSVLFFFGSFDLSTPALSQEKPDVRDAFSRTSTFASMLSIFSIIICAFLFIFSKIFLSIVLNLSSTFIIPSSKMSKRWMCIICSFSNSIFLERKNTISLFIPLFLNSSSNSFIFIFEISVSIPK</sequence>
<keyword evidence="2" id="KW-1185">Reference proteome</keyword>